<dbReference type="SUPFAM" id="SSF54427">
    <property type="entry name" value="NTF2-like"/>
    <property type="match status" value="1"/>
</dbReference>
<evidence type="ECO:0008006" key="3">
    <source>
        <dbReference type="Google" id="ProtNLM"/>
    </source>
</evidence>
<proteinExistence type="predicted"/>
<organism evidence="1 2">
    <name type="scientific">Mycobacterium colombiense CECT 3035</name>
    <dbReference type="NCBI Taxonomy" id="1041522"/>
    <lineage>
        <taxon>Bacteria</taxon>
        <taxon>Bacillati</taxon>
        <taxon>Actinomycetota</taxon>
        <taxon>Actinomycetes</taxon>
        <taxon>Mycobacteriales</taxon>
        <taxon>Mycobacteriaceae</taxon>
        <taxon>Mycobacterium</taxon>
        <taxon>Mycobacterium avium complex (MAC)</taxon>
    </lineage>
</organism>
<dbReference type="InterPro" id="IPR032710">
    <property type="entry name" value="NTF2-like_dom_sf"/>
</dbReference>
<evidence type="ECO:0000313" key="2">
    <source>
        <dbReference type="Proteomes" id="UP000006455"/>
    </source>
</evidence>
<dbReference type="Gene3D" id="3.10.450.50">
    <property type="match status" value="1"/>
</dbReference>
<dbReference type="Proteomes" id="UP000006455">
    <property type="component" value="Unassembled WGS sequence"/>
</dbReference>
<dbReference type="OrthoDB" id="6657864at2"/>
<dbReference type="AlphaFoldDB" id="J4JVR5"/>
<dbReference type="STRING" id="1041522.GCA_002105755_02103"/>
<reference evidence="1 2" key="1">
    <citation type="journal article" date="2011" name="J. Bacteriol.">
        <title>Genome sequence of the Mycobacterium colombiense type strain, CECT 3035.</title>
        <authorList>
            <person name="Gonzalez-Perez M."/>
            <person name="Murcia M.I."/>
            <person name="Landsman D."/>
            <person name="Jordan I.K."/>
            <person name="Marino-Ramirez L."/>
        </authorList>
    </citation>
    <scope>NUCLEOTIDE SEQUENCE [LARGE SCALE GENOMIC DNA]</scope>
    <source>
        <strain evidence="1 2">CECT 3035</strain>
    </source>
</reference>
<name>J4JVR5_9MYCO</name>
<gene>
    <name evidence="1" type="ORF">MCOL_V204890</name>
</gene>
<dbReference type="EMBL" id="AFVW02000002">
    <property type="protein sequence ID" value="EJO89497.1"/>
    <property type="molecule type" value="Genomic_DNA"/>
</dbReference>
<accession>J4JVR5</accession>
<sequence length="154" mass="17104">MRDRDTATALAWLPWRLISQGEISQGLGTFDDEGTWWDMVTRQNHPMAAMKAVLAEILEIVPMRFDFVDSIVEGNHVALMVESHGAVSETAIYNNVYTFVTELAADRNVIVAVREYVDTLHASTALMPSVMSAIAQHGGKSALMDFFSGSERRQ</sequence>
<protein>
    <recommendedName>
        <fullName evidence="3">SnoaL-like domain-containing protein</fullName>
    </recommendedName>
</protein>
<evidence type="ECO:0000313" key="1">
    <source>
        <dbReference type="EMBL" id="EJO89497.1"/>
    </source>
</evidence>
<comment type="caution">
    <text evidence="1">The sequence shown here is derived from an EMBL/GenBank/DDBJ whole genome shotgun (WGS) entry which is preliminary data.</text>
</comment>